<evidence type="ECO:0000313" key="3">
    <source>
        <dbReference type="Proteomes" id="UP000472270"/>
    </source>
</evidence>
<organism evidence="2 3">
    <name type="scientific">Sinocyclocheilus rhinocerous</name>
    <dbReference type="NCBI Taxonomy" id="307959"/>
    <lineage>
        <taxon>Eukaryota</taxon>
        <taxon>Metazoa</taxon>
        <taxon>Chordata</taxon>
        <taxon>Craniata</taxon>
        <taxon>Vertebrata</taxon>
        <taxon>Euteleostomi</taxon>
        <taxon>Actinopterygii</taxon>
        <taxon>Neopterygii</taxon>
        <taxon>Teleostei</taxon>
        <taxon>Ostariophysi</taxon>
        <taxon>Cypriniformes</taxon>
        <taxon>Cyprinidae</taxon>
        <taxon>Cyprininae</taxon>
        <taxon>Sinocyclocheilus</taxon>
    </lineage>
</organism>
<evidence type="ECO:0000259" key="1">
    <source>
        <dbReference type="PROSITE" id="PS50835"/>
    </source>
</evidence>
<proteinExistence type="predicted"/>
<dbReference type="InterPro" id="IPR013098">
    <property type="entry name" value="Ig_I-set"/>
</dbReference>
<dbReference type="InterPro" id="IPR003599">
    <property type="entry name" value="Ig_sub"/>
</dbReference>
<evidence type="ECO:0000313" key="2">
    <source>
        <dbReference type="Ensembl" id="ENSSRHP00000050820.1"/>
    </source>
</evidence>
<dbReference type="SMART" id="SM00409">
    <property type="entry name" value="IG"/>
    <property type="match status" value="1"/>
</dbReference>
<feature type="domain" description="Ig-like" evidence="1">
    <location>
        <begin position="45"/>
        <end position="137"/>
    </location>
</feature>
<keyword evidence="3" id="KW-1185">Reference proteome</keyword>
<dbReference type="InterPro" id="IPR007110">
    <property type="entry name" value="Ig-like_dom"/>
</dbReference>
<dbReference type="Gene3D" id="2.60.40.10">
    <property type="entry name" value="Immunoglobulins"/>
    <property type="match status" value="1"/>
</dbReference>
<sequence length="144" mass="16239">MGTTFICYCWICVWLESRRPQSSAFSDPEENLDQGLVAPSENIKPSFTKKLKFQSVVEGDTAAFKCKLVAMPPPTILWFHNNRQIQKEHHRKIYTVSKMHMHATSLTIEGIKEKDSGSYKVMAINTEGSAETTASLLPTRAPIH</sequence>
<dbReference type="InterPro" id="IPR013783">
    <property type="entry name" value="Ig-like_fold"/>
</dbReference>
<dbReference type="Ensembl" id="ENSSRHT00000052253.1">
    <property type="protein sequence ID" value="ENSSRHP00000050820.1"/>
    <property type="gene ID" value="ENSSRHG00000025597.1"/>
</dbReference>
<dbReference type="PROSITE" id="PS50835">
    <property type="entry name" value="IG_LIKE"/>
    <property type="match status" value="1"/>
</dbReference>
<name>A0A673JCW2_9TELE</name>
<dbReference type="PANTHER" id="PTHR47633">
    <property type="entry name" value="IMMUNOGLOBULIN"/>
    <property type="match status" value="1"/>
</dbReference>
<dbReference type="InterPro" id="IPR036179">
    <property type="entry name" value="Ig-like_dom_sf"/>
</dbReference>
<reference evidence="2" key="2">
    <citation type="submission" date="2025-09" db="UniProtKB">
        <authorList>
            <consortium name="Ensembl"/>
        </authorList>
    </citation>
    <scope>IDENTIFICATION</scope>
</reference>
<dbReference type="AlphaFoldDB" id="A0A673JCW2"/>
<protein>
    <recommendedName>
        <fullName evidence="1">Ig-like domain-containing protein</fullName>
    </recommendedName>
</protein>
<reference evidence="2" key="1">
    <citation type="submission" date="2025-08" db="UniProtKB">
        <authorList>
            <consortium name="Ensembl"/>
        </authorList>
    </citation>
    <scope>IDENTIFICATION</scope>
</reference>
<accession>A0A673JCW2</accession>
<dbReference type="Pfam" id="PF07679">
    <property type="entry name" value="I-set"/>
    <property type="match status" value="1"/>
</dbReference>
<dbReference type="PANTHER" id="PTHR47633:SF4">
    <property type="entry name" value="MYOPALLADIN ISOFORM X1"/>
    <property type="match status" value="1"/>
</dbReference>
<dbReference type="SUPFAM" id="SSF48726">
    <property type="entry name" value="Immunoglobulin"/>
    <property type="match status" value="1"/>
</dbReference>
<dbReference type="Proteomes" id="UP000472270">
    <property type="component" value="Unassembled WGS sequence"/>
</dbReference>
<dbReference type="FunFam" id="2.60.40.10:FF:000779">
    <property type="entry name" value="Titin b"/>
    <property type="match status" value="1"/>
</dbReference>